<organism evidence="1 2">
    <name type="scientific">Racocetra persica</name>
    <dbReference type="NCBI Taxonomy" id="160502"/>
    <lineage>
        <taxon>Eukaryota</taxon>
        <taxon>Fungi</taxon>
        <taxon>Fungi incertae sedis</taxon>
        <taxon>Mucoromycota</taxon>
        <taxon>Glomeromycotina</taxon>
        <taxon>Glomeromycetes</taxon>
        <taxon>Diversisporales</taxon>
        <taxon>Gigasporaceae</taxon>
        <taxon>Racocetra</taxon>
    </lineage>
</organism>
<protein>
    <submittedName>
        <fullName evidence="1">19901_t:CDS:1</fullName>
    </submittedName>
</protein>
<reference evidence="1" key="1">
    <citation type="submission" date="2021-06" db="EMBL/GenBank/DDBJ databases">
        <authorList>
            <person name="Kallberg Y."/>
            <person name="Tangrot J."/>
            <person name="Rosling A."/>
        </authorList>
    </citation>
    <scope>NUCLEOTIDE SEQUENCE</scope>
    <source>
        <strain evidence="1">MA461A</strain>
    </source>
</reference>
<dbReference type="EMBL" id="CAJVQC010077659">
    <property type="protein sequence ID" value="CAG8815747.1"/>
    <property type="molecule type" value="Genomic_DNA"/>
</dbReference>
<comment type="caution">
    <text evidence="1">The sequence shown here is derived from an EMBL/GenBank/DDBJ whole genome shotgun (WGS) entry which is preliminary data.</text>
</comment>
<feature type="non-terminal residue" evidence="1">
    <location>
        <position position="1"/>
    </location>
</feature>
<sequence>IPGVIVIRALLFESFLDHRYWNRSVEIIVTDVILRSSLEPFGVTVTEAIVTG</sequence>
<keyword evidence="2" id="KW-1185">Reference proteome</keyword>
<feature type="non-terminal residue" evidence="1">
    <location>
        <position position="52"/>
    </location>
</feature>
<evidence type="ECO:0000313" key="2">
    <source>
        <dbReference type="Proteomes" id="UP000789920"/>
    </source>
</evidence>
<dbReference type="Proteomes" id="UP000789920">
    <property type="component" value="Unassembled WGS sequence"/>
</dbReference>
<accession>A0ACA9RX38</accession>
<gene>
    <name evidence="1" type="ORF">RPERSI_LOCUS24299</name>
</gene>
<proteinExistence type="predicted"/>
<evidence type="ECO:0000313" key="1">
    <source>
        <dbReference type="EMBL" id="CAG8815747.1"/>
    </source>
</evidence>
<name>A0ACA9RX38_9GLOM</name>